<evidence type="ECO:0000313" key="1">
    <source>
        <dbReference type="EMBL" id="VFS45546.1"/>
    </source>
</evidence>
<reference evidence="1 2" key="1">
    <citation type="submission" date="2019-03" db="EMBL/GenBank/DDBJ databases">
        <authorList>
            <consortium name="Pathogen Informatics"/>
        </authorList>
    </citation>
    <scope>NUCLEOTIDE SEQUENCE [LARGE SCALE GENOMIC DNA]</scope>
    <source>
        <strain evidence="1 2">NCTC12282</strain>
    </source>
</reference>
<gene>
    <name evidence="1" type="ORF">NCTC12282_00423</name>
</gene>
<proteinExistence type="predicted"/>
<evidence type="ECO:0000313" key="2">
    <source>
        <dbReference type="Proteomes" id="UP000373449"/>
    </source>
</evidence>
<dbReference type="AlphaFoldDB" id="A0A484ZCS2"/>
<dbReference type="RefSeq" id="WP_134530911.1">
    <property type="nucleotide sequence ID" value="NZ_CAADJA010000002.1"/>
</dbReference>
<organism evidence="1 2">
    <name type="scientific">Budvicia aquatica</name>
    <dbReference type="NCBI Taxonomy" id="82979"/>
    <lineage>
        <taxon>Bacteria</taxon>
        <taxon>Pseudomonadati</taxon>
        <taxon>Pseudomonadota</taxon>
        <taxon>Gammaproteobacteria</taxon>
        <taxon>Enterobacterales</taxon>
        <taxon>Budviciaceae</taxon>
        <taxon>Budvicia</taxon>
    </lineage>
</organism>
<dbReference type="Proteomes" id="UP000373449">
    <property type="component" value="Unassembled WGS sequence"/>
</dbReference>
<accession>A0A484ZCS2</accession>
<name>A0A484ZCS2_9GAMM</name>
<sequence length="107" mass="12142">MTQNLQGRISAQLMEDDTQLKDEVDQMADSFKTQSAKINRTSGKYGSVITEEIELSTSEGNEDVAGIFVFTRYENKVYMVLLTSNSDITKLEKYKNQLMNSVFLAQK</sequence>
<dbReference type="EMBL" id="CAADJA010000002">
    <property type="protein sequence ID" value="VFS45546.1"/>
    <property type="molecule type" value="Genomic_DNA"/>
</dbReference>
<protein>
    <submittedName>
        <fullName evidence="1">Uncharacterized protein</fullName>
    </submittedName>
</protein>